<evidence type="ECO:0000313" key="3">
    <source>
        <dbReference type="Proteomes" id="UP001259803"/>
    </source>
</evidence>
<dbReference type="Gene3D" id="3.90.226.10">
    <property type="entry name" value="2-enoyl-CoA Hydratase, Chain A, domain 1"/>
    <property type="match status" value="1"/>
</dbReference>
<sequence length="300" mass="33425">MSDAFVPRQEQNPVYETDEPVKYERDGAVAWITMDRPKFNNAQNSQMTYALDDAFGRANDDNEVKVIVLAGAGKHFSAGHDIGTPGRDQLVPFERRLMFGDHTDRPGAELLYTREQEVYLGMCRRWRDIPKPTIAMVQGACIAGGLMLAWVCDLIIASDDAFFQDPVNRMGIPGVEYFAHGFELPPRIAKEFLLLGERMPAERAHQFGMVNRLFPRDTLREETAKIAAEIGTRPRLGNWLTKQALNHVEDLRGKRTAMDAVFHMHHFAHAQNDLTAGNSLGGLDGKGMASANKKAAGEDA</sequence>
<proteinExistence type="inferred from homology"/>
<comment type="similarity">
    <text evidence="1">Belongs to the enoyl-CoA hydratase/isomerase family.</text>
</comment>
<dbReference type="PANTHER" id="PTHR43802">
    <property type="entry name" value="ENOYL-COA HYDRATASE"/>
    <property type="match status" value="1"/>
</dbReference>
<dbReference type="InterPro" id="IPR001753">
    <property type="entry name" value="Enoyl-CoA_hydra/iso"/>
</dbReference>
<evidence type="ECO:0000313" key="2">
    <source>
        <dbReference type="EMBL" id="MDT0575353.1"/>
    </source>
</evidence>
<name>A0ABU2ZFI9_9SPHN</name>
<evidence type="ECO:0000256" key="1">
    <source>
        <dbReference type="ARBA" id="ARBA00005254"/>
    </source>
</evidence>
<dbReference type="EMBL" id="JAVRHS010000002">
    <property type="protein sequence ID" value="MDT0575353.1"/>
    <property type="molecule type" value="Genomic_DNA"/>
</dbReference>
<gene>
    <name evidence="2" type="ORF">RM533_04050</name>
</gene>
<comment type="caution">
    <text evidence="2">The sequence shown here is derived from an EMBL/GenBank/DDBJ whole genome shotgun (WGS) entry which is preliminary data.</text>
</comment>
<dbReference type="PANTHER" id="PTHR43802:SF1">
    <property type="entry name" value="IP11341P-RELATED"/>
    <property type="match status" value="1"/>
</dbReference>
<organism evidence="2 3">
    <name type="scientific">Croceicoccus esteveae</name>
    <dbReference type="NCBI Taxonomy" id="3075597"/>
    <lineage>
        <taxon>Bacteria</taxon>
        <taxon>Pseudomonadati</taxon>
        <taxon>Pseudomonadota</taxon>
        <taxon>Alphaproteobacteria</taxon>
        <taxon>Sphingomonadales</taxon>
        <taxon>Erythrobacteraceae</taxon>
        <taxon>Croceicoccus</taxon>
    </lineage>
</organism>
<dbReference type="RefSeq" id="WP_311339922.1">
    <property type="nucleotide sequence ID" value="NZ_JAVRHS010000002.1"/>
</dbReference>
<keyword evidence="3" id="KW-1185">Reference proteome</keyword>
<accession>A0ABU2ZFI9</accession>
<dbReference type="NCBIfam" id="NF006140">
    <property type="entry name" value="PRK08290.1"/>
    <property type="match status" value="1"/>
</dbReference>
<dbReference type="Proteomes" id="UP001259803">
    <property type="component" value="Unassembled WGS sequence"/>
</dbReference>
<protein>
    <submittedName>
        <fullName evidence="2">Enoyl-CoA hydratase</fullName>
    </submittedName>
</protein>
<dbReference type="InterPro" id="IPR029045">
    <property type="entry name" value="ClpP/crotonase-like_dom_sf"/>
</dbReference>
<reference evidence="2 3" key="1">
    <citation type="submission" date="2023-09" db="EMBL/GenBank/DDBJ databases">
        <authorList>
            <person name="Rey-Velasco X."/>
        </authorList>
    </citation>
    <scope>NUCLEOTIDE SEQUENCE [LARGE SCALE GENOMIC DNA]</scope>
    <source>
        <strain evidence="2 3">F390</strain>
    </source>
</reference>
<dbReference type="SUPFAM" id="SSF52096">
    <property type="entry name" value="ClpP/crotonase"/>
    <property type="match status" value="1"/>
</dbReference>
<dbReference type="Pfam" id="PF00378">
    <property type="entry name" value="ECH_1"/>
    <property type="match status" value="2"/>
</dbReference>
<dbReference type="CDD" id="cd06558">
    <property type="entry name" value="crotonase-like"/>
    <property type="match status" value="1"/>
</dbReference>